<name>A0A269TJU8_9BACT</name>
<dbReference type="GO" id="GO:0006529">
    <property type="term" value="P:asparagine biosynthetic process"/>
    <property type="evidence" value="ECO:0007669"/>
    <property type="project" value="UniProtKB-UniRule"/>
</dbReference>
<dbReference type="PROSITE" id="PS50862">
    <property type="entry name" value="AA_TRNA_LIGASE_II"/>
    <property type="match status" value="1"/>
</dbReference>
<dbReference type="InterPro" id="IPR045864">
    <property type="entry name" value="aa-tRNA-synth_II/BPL/LPL"/>
</dbReference>
<evidence type="ECO:0000313" key="9">
    <source>
        <dbReference type="EMBL" id="PAK21316.1"/>
    </source>
</evidence>
<reference evidence="10" key="1">
    <citation type="submission" date="2017-08" db="EMBL/GenBank/DDBJ databases">
        <authorList>
            <person name="Alvarez-Ponce D."/>
            <person name="Weitzman C.L."/>
            <person name="Tillett R.L."/>
            <person name="Sandmeier F.C."/>
            <person name="Tracy C.R."/>
        </authorList>
    </citation>
    <scope>NUCLEOTIDE SEQUENCE [LARGE SCALE GENOMIC DNA]</scope>
    <source>
        <strain evidence="10">723</strain>
    </source>
</reference>
<keyword evidence="2 9" id="KW-0436">Ligase</keyword>
<dbReference type="RefSeq" id="WP_095334822.1">
    <property type="nucleotide sequence ID" value="NZ_NQNY01000007.1"/>
</dbReference>
<keyword evidence="3" id="KW-0028">Amino-acid biosynthesis</keyword>
<dbReference type="GO" id="GO:0004071">
    <property type="term" value="F:aspartate-ammonia ligase activity"/>
    <property type="evidence" value="ECO:0007669"/>
    <property type="project" value="UniProtKB-UniRule"/>
</dbReference>
<keyword evidence="5" id="KW-0067">ATP-binding</keyword>
<dbReference type="InterPro" id="IPR006195">
    <property type="entry name" value="aa-tRNA-synth_II"/>
</dbReference>
<evidence type="ECO:0000256" key="2">
    <source>
        <dbReference type="ARBA" id="ARBA00022598"/>
    </source>
</evidence>
<accession>A0A269TJU8</accession>
<dbReference type="Gene3D" id="3.30.930.10">
    <property type="entry name" value="Bira Bifunctional Protein, Domain 2"/>
    <property type="match status" value="1"/>
</dbReference>
<dbReference type="Proteomes" id="UP000216943">
    <property type="component" value="Unassembled WGS sequence"/>
</dbReference>
<dbReference type="GO" id="GO:0005829">
    <property type="term" value="C:cytosol"/>
    <property type="evidence" value="ECO:0007669"/>
    <property type="project" value="TreeGrafter"/>
</dbReference>
<evidence type="ECO:0000259" key="8">
    <source>
        <dbReference type="PROSITE" id="PS50862"/>
    </source>
</evidence>
<evidence type="ECO:0000256" key="5">
    <source>
        <dbReference type="ARBA" id="ARBA00022840"/>
    </source>
</evidence>
<evidence type="ECO:0000256" key="1">
    <source>
        <dbReference type="ARBA" id="ARBA00022490"/>
    </source>
</evidence>
<feature type="domain" description="Aminoacyl-transfer RNA synthetases class-II family profile" evidence="8">
    <location>
        <begin position="102"/>
        <end position="302"/>
    </location>
</feature>
<dbReference type="PANTHER" id="PTHR30073:SF5">
    <property type="entry name" value="ASPARTATE--AMMONIA LIGASE"/>
    <property type="match status" value="1"/>
</dbReference>
<keyword evidence="6" id="KW-0061">Asparagine biosynthesis</keyword>
<proteinExistence type="predicted"/>
<keyword evidence="1" id="KW-0963">Cytoplasm</keyword>
<sequence length="326" mass="37395">MYKTKLDINQTQVAIGLIKSVFPKYLSQELHLTRATAPLFLDPKTGLNDGLNGETPVSFQFKNIDTTVEIVHSLAKWKRHSLKVYEFQENTGIYTDMNAIRRAEDLDEVHSFYVDQWDWEKVINVQDRNLNYLKMTVKSIYHQIKRMEYLLKSEYYNLEIKLPDELTFITAQELEDLYPDLNPEQREHQFARKVKAFFVIGVGYSLKSGVKHSGRAFDYDDWNLNGDLIVYHPVLDRALELSSMGIRVDSTSIVKQANKSSNEVASISPYHKGVIENQLPLTIGGGIGQSRLCMFLLEKAHIGEVQVSYWSEAEIKTALAKGIKLL</sequence>
<dbReference type="EMBL" id="NQNY01000007">
    <property type="protein sequence ID" value="PAK21316.1"/>
    <property type="molecule type" value="Genomic_DNA"/>
</dbReference>
<dbReference type="Pfam" id="PF03590">
    <property type="entry name" value="AsnA"/>
    <property type="match status" value="1"/>
</dbReference>
<dbReference type="GO" id="GO:0005524">
    <property type="term" value="F:ATP binding"/>
    <property type="evidence" value="ECO:0007669"/>
    <property type="project" value="UniProtKB-KW"/>
</dbReference>
<dbReference type="PANTHER" id="PTHR30073">
    <property type="entry name" value="ASPARTATE--AMMONIA LIGASE"/>
    <property type="match status" value="1"/>
</dbReference>
<evidence type="ECO:0000256" key="4">
    <source>
        <dbReference type="ARBA" id="ARBA00022741"/>
    </source>
</evidence>
<dbReference type="SUPFAM" id="SSF55681">
    <property type="entry name" value="Class II aaRS and biotin synthetases"/>
    <property type="match status" value="1"/>
</dbReference>
<evidence type="ECO:0000256" key="3">
    <source>
        <dbReference type="ARBA" id="ARBA00022605"/>
    </source>
</evidence>
<dbReference type="NCBIfam" id="TIGR00669">
    <property type="entry name" value="asnA"/>
    <property type="match status" value="1"/>
</dbReference>
<keyword evidence="4" id="KW-0547">Nucleotide-binding</keyword>
<dbReference type="EC" id="6.3.1.1" evidence="7"/>
<comment type="caution">
    <text evidence="9">The sequence shown here is derived from an EMBL/GenBank/DDBJ whole genome shotgun (WGS) entry which is preliminary data.</text>
</comment>
<evidence type="ECO:0000256" key="6">
    <source>
        <dbReference type="ARBA" id="ARBA00022888"/>
    </source>
</evidence>
<evidence type="ECO:0000256" key="7">
    <source>
        <dbReference type="NCBIfam" id="TIGR00669"/>
    </source>
</evidence>
<gene>
    <name evidence="9" type="ORF">CJJ23_02670</name>
</gene>
<dbReference type="AlphaFoldDB" id="A0A269TJU8"/>
<organism evidence="9 10">
    <name type="scientific">Mycoplasmopsis agassizii</name>
    <dbReference type="NCBI Taxonomy" id="33922"/>
    <lineage>
        <taxon>Bacteria</taxon>
        <taxon>Bacillati</taxon>
        <taxon>Mycoplasmatota</taxon>
        <taxon>Mycoplasmoidales</taxon>
        <taxon>Metamycoplasmataceae</taxon>
        <taxon>Mycoplasmopsis</taxon>
    </lineage>
</organism>
<dbReference type="OrthoDB" id="9766088at2"/>
<dbReference type="PIRSF" id="PIRSF001555">
    <property type="entry name" value="Asp_ammon_ligase"/>
    <property type="match status" value="1"/>
</dbReference>
<protein>
    <recommendedName>
        <fullName evidence="7">Aspartate--ammonia ligase</fullName>
        <ecNumber evidence="7">6.3.1.1</ecNumber>
    </recommendedName>
</protein>
<dbReference type="InterPro" id="IPR004618">
    <property type="entry name" value="AsnA"/>
</dbReference>
<evidence type="ECO:0000313" key="10">
    <source>
        <dbReference type="Proteomes" id="UP000216943"/>
    </source>
</evidence>